<comment type="caution">
    <text evidence="1">The sequence shown here is derived from an EMBL/GenBank/DDBJ whole genome shotgun (WGS) entry which is preliminary data.</text>
</comment>
<reference evidence="1 2" key="1">
    <citation type="submission" date="2020-07" db="EMBL/GenBank/DDBJ databases">
        <title>Exploring microbial biodiversity for novel pathways involved in the catabolism of aromatic compounds derived from lignin.</title>
        <authorList>
            <person name="Elkins J."/>
        </authorList>
    </citation>
    <scope>NUCLEOTIDE SEQUENCE [LARGE SCALE GENOMIC DNA]</scope>
    <source>
        <strain evidence="1 2">H2C3C</strain>
    </source>
</reference>
<dbReference type="InterPro" id="IPR043519">
    <property type="entry name" value="NT_sf"/>
</dbReference>
<evidence type="ECO:0000313" key="2">
    <source>
        <dbReference type="Proteomes" id="UP000540929"/>
    </source>
</evidence>
<dbReference type="SUPFAM" id="SSF81301">
    <property type="entry name" value="Nucleotidyltransferase"/>
    <property type="match status" value="1"/>
</dbReference>
<proteinExistence type="predicted"/>
<dbReference type="AlphaFoldDB" id="A0A7Z0B7K7"/>
<dbReference type="Pfam" id="PF18144">
    <property type="entry name" value="SMODS"/>
    <property type="match status" value="1"/>
</dbReference>
<dbReference type="Proteomes" id="UP000540929">
    <property type="component" value="Unassembled WGS sequence"/>
</dbReference>
<accession>A0A7Z0B7K7</accession>
<protein>
    <submittedName>
        <fullName evidence="1">Uncharacterized protein</fullName>
    </submittedName>
</protein>
<evidence type="ECO:0000313" key="1">
    <source>
        <dbReference type="EMBL" id="NYH24229.1"/>
    </source>
</evidence>
<gene>
    <name evidence="1" type="ORF">GGD40_003708</name>
</gene>
<organism evidence="1 2">
    <name type="scientific">Paraburkholderia bryophila</name>
    <dbReference type="NCBI Taxonomy" id="420952"/>
    <lineage>
        <taxon>Bacteria</taxon>
        <taxon>Pseudomonadati</taxon>
        <taxon>Pseudomonadota</taxon>
        <taxon>Betaproteobacteria</taxon>
        <taxon>Burkholderiales</taxon>
        <taxon>Burkholderiaceae</taxon>
        <taxon>Paraburkholderia</taxon>
    </lineage>
</organism>
<dbReference type="EMBL" id="JACCAS010000001">
    <property type="protein sequence ID" value="NYH24229.1"/>
    <property type="molecule type" value="Genomic_DNA"/>
</dbReference>
<dbReference type="RefSeq" id="WP_257030430.1">
    <property type="nucleotide sequence ID" value="NZ_JACCAS010000001.1"/>
</dbReference>
<sequence length="88" mass="9944">MGVGEWFSDFCKSLRISSDKHSSVAYRTGRIVGRLNADLRGLDSKTAYRFYVGSYGRNTAIPLTYCTSCRTYSMNDFMDMSETGNRPC</sequence>
<name>A0A7Z0B7K7_9BURK</name>
<keyword evidence="2" id="KW-1185">Reference proteome</keyword>